<dbReference type="RefSeq" id="WP_192555611.1">
    <property type="nucleotide sequence ID" value="NZ_JACZZA010000005.1"/>
</dbReference>
<accession>A0ABR9G9Q3</accession>
<dbReference type="EMBL" id="JACZZA010000005">
    <property type="protein sequence ID" value="MBE1160755.1"/>
    <property type="molecule type" value="Genomic_DNA"/>
</dbReference>
<sequence length="54" mass="6202">MKPMKLEHAEPRFDLRRVSPDPVEGYVLNPWSGLYQESELAYQDRLRAGEASPA</sequence>
<name>A0ABR9G9Q3_9GAMM</name>
<proteinExistence type="predicted"/>
<comment type="caution">
    <text evidence="1">The sequence shown here is derived from an EMBL/GenBank/DDBJ whole genome shotgun (WGS) entry which is preliminary data.</text>
</comment>
<evidence type="ECO:0000313" key="1">
    <source>
        <dbReference type="EMBL" id="MBE1160755.1"/>
    </source>
</evidence>
<dbReference type="Proteomes" id="UP000651010">
    <property type="component" value="Unassembled WGS sequence"/>
</dbReference>
<evidence type="ECO:0000313" key="2">
    <source>
        <dbReference type="Proteomes" id="UP000651010"/>
    </source>
</evidence>
<reference evidence="1 2" key="1">
    <citation type="submission" date="2020-09" db="EMBL/GenBank/DDBJ databases">
        <title>Dyella sp. 7MK23 isolated from forest soil.</title>
        <authorList>
            <person name="Fu J."/>
        </authorList>
    </citation>
    <scope>NUCLEOTIDE SEQUENCE [LARGE SCALE GENOMIC DNA]</scope>
    <source>
        <strain evidence="1 2">7MK23</strain>
    </source>
</reference>
<organism evidence="1 2">
    <name type="scientific">Dyella acidiphila</name>
    <dbReference type="NCBI Taxonomy" id="2775866"/>
    <lineage>
        <taxon>Bacteria</taxon>
        <taxon>Pseudomonadati</taxon>
        <taxon>Pseudomonadota</taxon>
        <taxon>Gammaproteobacteria</taxon>
        <taxon>Lysobacterales</taxon>
        <taxon>Rhodanobacteraceae</taxon>
        <taxon>Dyella</taxon>
    </lineage>
</organism>
<gene>
    <name evidence="1" type="ORF">IGX34_10175</name>
</gene>
<keyword evidence="2" id="KW-1185">Reference proteome</keyword>
<protein>
    <submittedName>
        <fullName evidence="1">Uncharacterized protein</fullName>
    </submittedName>
</protein>